<dbReference type="OrthoDB" id="188686at2759"/>
<name>A0A9W7DS85_9STRA</name>
<organism evidence="2 3">
    <name type="scientific">Triparma retinervis</name>
    <dbReference type="NCBI Taxonomy" id="2557542"/>
    <lineage>
        <taxon>Eukaryota</taxon>
        <taxon>Sar</taxon>
        <taxon>Stramenopiles</taxon>
        <taxon>Ochrophyta</taxon>
        <taxon>Bolidophyceae</taxon>
        <taxon>Parmales</taxon>
        <taxon>Triparmaceae</taxon>
        <taxon>Triparma</taxon>
    </lineage>
</organism>
<gene>
    <name evidence="2" type="ORF">TrRE_jg8169</name>
</gene>
<proteinExistence type="predicted"/>
<reference evidence="2" key="1">
    <citation type="submission" date="2022-07" db="EMBL/GenBank/DDBJ databases">
        <title>Genome analysis of Parmales, a sister group of diatoms, reveals the evolutionary specialization of diatoms from phago-mixotrophs to photoautotrophs.</title>
        <authorList>
            <person name="Ban H."/>
            <person name="Sato S."/>
            <person name="Yoshikawa S."/>
            <person name="Kazumasa Y."/>
            <person name="Nakamura Y."/>
            <person name="Ichinomiya M."/>
            <person name="Saitoh K."/>
            <person name="Sato N."/>
            <person name="Blanc-Mathieu R."/>
            <person name="Endo H."/>
            <person name="Kuwata A."/>
            <person name="Ogata H."/>
        </authorList>
    </citation>
    <scope>NUCLEOTIDE SEQUENCE</scope>
</reference>
<feature type="compositionally biased region" description="Basic and acidic residues" evidence="1">
    <location>
        <begin position="330"/>
        <end position="350"/>
    </location>
</feature>
<dbReference type="InterPro" id="IPR029069">
    <property type="entry name" value="HotDog_dom_sf"/>
</dbReference>
<dbReference type="SUPFAM" id="SSF54637">
    <property type="entry name" value="Thioesterase/thiol ester dehydrase-isomerase"/>
    <property type="match status" value="1"/>
</dbReference>
<feature type="region of interest" description="Disordered" evidence="1">
    <location>
        <begin position="330"/>
        <end position="367"/>
    </location>
</feature>
<accession>A0A9W7DS85</accession>
<evidence type="ECO:0000313" key="2">
    <source>
        <dbReference type="EMBL" id="GMH54349.1"/>
    </source>
</evidence>
<sequence>MSSGDSTKPPAPPTIEEELAKLRILCEDRAAEIVALKEKYEPTATTTVKAAGTYDASDEIPAWVEAFENSIEGQVVDDTFTTSSYRDSNRFKGLDFLHSPTSSCRLSQYRVFDTPQTNWNKVEAVVQFTKNAEGAKGWVHRGAVNALMDDAANFAGFNVSGELNLFSGFTKQVFTTYSRPVRIGGVLKLIGQVERVKNRTDIIITCSLIDPSYNNALHAKANCIFVMNESAAEMLEPLVAMKQKDRANSGAGAPAEWNTPEPWSVEMSKPSFETVPDPAFRPPNRVGRYGLGSRIDDDLAKKIDERTARTFVPKAGSLIKNAEKHVTKKRIEQERVRSEAEEELERERVRNHPARGMGRVWGGRSDS</sequence>
<protein>
    <submittedName>
        <fullName evidence="2">Uncharacterized protein</fullName>
    </submittedName>
</protein>
<keyword evidence="3" id="KW-1185">Reference proteome</keyword>
<dbReference type="Gene3D" id="3.10.129.10">
    <property type="entry name" value="Hotdog Thioesterase"/>
    <property type="match status" value="1"/>
</dbReference>
<dbReference type="Proteomes" id="UP001165082">
    <property type="component" value="Unassembled WGS sequence"/>
</dbReference>
<dbReference type="EMBL" id="BRXZ01002094">
    <property type="protein sequence ID" value="GMH54349.1"/>
    <property type="molecule type" value="Genomic_DNA"/>
</dbReference>
<evidence type="ECO:0000256" key="1">
    <source>
        <dbReference type="SAM" id="MobiDB-lite"/>
    </source>
</evidence>
<comment type="caution">
    <text evidence="2">The sequence shown here is derived from an EMBL/GenBank/DDBJ whole genome shotgun (WGS) entry which is preliminary data.</text>
</comment>
<evidence type="ECO:0000313" key="3">
    <source>
        <dbReference type="Proteomes" id="UP001165082"/>
    </source>
</evidence>
<dbReference type="AlphaFoldDB" id="A0A9W7DS85"/>